<proteinExistence type="predicted"/>
<sequence>MPFLIAFTIFALLDFTVLFSVGSQIGLLPTIGLVLATGFIGLHLIRKEGVATFARAQERMSRGEIPSSELLTGAALIFGGALLMAPGFLSDALGFICLIPNARRLLGKLLAKIGIRTQGFHVGGSFNGHTGTSSNWDDTVNQRNHTADSEYTEQQDAQHQHSQQSSDRTSDEPLEGEFIGKNERRY</sequence>
<keyword evidence="2" id="KW-0472">Membrane</keyword>
<dbReference type="InterPro" id="IPR007313">
    <property type="entry name" value="FxsA"/>
</dbReference>
<evidence type="ECO:0000256" key="1">
    <source>
        <dbReference type="SAM" id="MobiDB-lite"/>
    </source>
</evidence>
<feature type="transmembrane region" description="Helical" evidence="2">
    <location>
        <begin position="70"/>
        <end position="89"/>
    </location>
</feature>
<dbReference type="AlphaFoldDB" id="A0A5C1NIW0"/>
<dbReference type="Proteomes" id="UP000324285">
    <property type="component" value="Chromosome"/>
</dbReference>
<dbReference type="OrthoDB" id="9792788at2"/>
<feature type="region of interest" description="Disordered" evidence="1">
    <location>
        <begin position="146"/>
        <end position="186"/>
    </location>
</feature>
<evidence type="ECO:0000313" key="4">
    <source>
        <dbReference type="Proteomes" id="UP000324285"/>
    </source>
</evidence>
<evidence type="ECO:0000313" key="3">
    <source>
        <dbReference type="EMBL" id="QEM82197.1"/>
    </source>
</evidence>
<dbReference type="EMBL" id="CP038437">
    <property type="protein sequence ID" value="QEM82197.1"/>
    <property type="molecule type" value="Genomic_DNA"/>
</dbReference>
<evidence type="ECO:0000256" key="2">
    <source>
        <dbReference type="SAM" id="Phobius"/>
    </source>
</evidence>
<keyword evidence="2" id="KW-0812">Transmembrane</keyword>
<dbReference type="Pfam" id="PF04186">
    <property type="entry name" value="FxsA"/>
    <property type="match status" value="1"/>
</dbReference>
<reference evidence="3" key="1">
    <citation type="submission" date="2021-02" db="EMBL/GenBank/DDBJ databases">
        <title>Strain Y2R2, a novel species of the genus Halomonas.</title>
        <authorList>
            <person name="Huang H."/>
        </authorList>
    </citation>
    <scope>NUCLEOTIDE SEQUENCE</scope>
    <source>
        <strain evidence="3">Y2R2</strain>
    </source>
</reference>
<dbReference type="NCBIfam" id="NF008528">
    <property type="entry name" value="PRK11463.1-2"/>
    <property type="match status" value="1"/>
</dbReference>
<protein>
    <submittedName>
        <fullName evidence="3">FxsA family protein</fullName>
    </submittedName>
</protein>
<dbReference type="GO" id="GO:0016020">
    <property type="term" value="C:membrane"/>
    <property type="evidence" value="ECO:0007669"/>
    <property type="project" value="InterPro"/>
</dbReference>
<feature type="compositionally biased region" description="Low complexity" evidence="1">
    <location>
        <begin position="154"/>
        <end position="167"/>
    </location>
</feature>
<keyword evidence="2" id="KW-1133">Transmembrane helix</keyword>
<dbReference type="PANTHER" id="PTHR35335">
    <property type="entry name" value="UPF0716 PROTEIN FXSA"/>
    <property type="match status" value="1"/>
</dbReference>
<gene>
    <name evidence="3" type="ORF">E4T21_12050</name>
</gene>
<accession>A0A5C1NIW0</accession>
<dbReference type="KEGG" id="hbh:E4T21_12050"/>
<organism evidence="3 4">
    <name type="scientific">Halomonas binhaiensis</name>
    <dbReference type="NCBI Taxonomy" id="2562282"/>
    <lineage>
        <taxon>Bacteria</taxon>
        <taxon>Pseudomonadati</taxon>
        <taxon>Pseudomonadota</taxon>
        <taxon>Gammaproteobacteria</taxon>
        <taxon>Oceanospirillales</taxon>
        <taxon>Halomonadaceae</taxon>
        <taxon>Halomonas</taxon>
    </lineage>
</organism>
<keyword evidence="4" id="KW-1185">Reference proteome</keyword>
<name>A0A5C1NIW0_9GAMM</name>
<dbReference type="PANTHER" id="PTHR35335:SF1">
    <property type="entry name" value="UPF0716 PROTEIN FXSA"/>
    <property type="match status" value="1"/>
</dbReference>
<dbReference type="RefSeq" id="WP_149285208.1">
    <property type="nucleotide sequence ID" value="NZ_CP038437.2"/>
</dbReference>
<feature type="transmembrane region" description="Helical" evidence="2">
    <location>
        <begin position="28"/>
        <end position="45"/>
    </location>
</feature>